<feature type="compositionally biased region" description="Pro residues" evidence="1">
    <location>
        <begin position="20"/>
        <end position="33"/>
    </location>
</feature>
<gene>
    <name evidence="2" type="ORF">AFUS01_LOCUS34379</name>
</gene>
<evidence type="ECO:0000256" key="1">
    <source>
        <dbReference type="SAM" id="MobiDB-lite"/>
    </source>
</evidence>
<comment type="caution">
    <text evidence="2">The sequence shown here is derived from an EMBL/GenBank/DDBJ whole genome shotgun (WGS) entry which is preliminary data.</text>
</comment>
<evidence type="ECO:0000313" key="3">
    <source>
        <dbReference type="Proteomes" id="UP000708208"/>
    </source>
</evidence>
<feature type="non-terminal residue" evidence="2">
    <location>
        <position position="1"/>
    </location>
</feature>
<name>A0A8J2LJE9_9HEXA</name>
<proteinExistence type="predicted"/>
<feature type="region of interest" description="Disordered" evidence="1">
    <location>
        <begin position="1"/>
        <end position="82"/>
    </location>
</feature>
<sequence length="227" mass="25016">DSEDLFSFDSIEQPHQEVPPVIPNTDSPPPSPVAGPSTSPLDMPPPQARPPRTPKKLKPNKKPENSPTPARRIYAPDPQQEEALASIGIHRDPSTLSTLELAKNPHALQAGIYFCNQLMNEETTVEQLSKKLQLTTSQSSTPLLPPPRPLSPDITLVCSVRKAVKRGMDAAASSSVPKIKQECKGRKQIDSDDAENGTNHDAALPLLHELIRRKQDIETRQLRYEPQ</sequence>
<feature type="non-terminal residue" evidence="2">
    <location>
        <position position="227"/>
    </location>
</feature>
<accession>A0A8J2LJE9</accession>
<reference evidence="2" key="1">
    <citation type="submission" date="2021-06" db="EMBL/GenBank/DDBJ databases">
        <authorList>
            <person name="Hodson N. C."/>
            <person name="Mongue J. A."/>
            <person name="Jaron S. K."/>
        </authorList>
    </citation>
    <scope>NUCLEOTIDE SEQUENCE</scope>
</reference>
<feature type="region of interest" description="Disordered" evidence="1">
    <location>
        <begin position="181"/>
        <end position="201"/>
    </location>
</feature>
<keyword evidence="3" id="KW-1185">Reference proteome</keyword>
<feature type="compositionally biased region" description="Basic and acidic residues" evidence="1">
    <location>
        <begin position="181"/>
        <end position="190"/>
    </location>
</feature>
<dbReference type="Proteomes" id="UP000708208">
    <property type="component" value="Unassembled WGS sequence"/>
</dbReference>
<feature type="compositionally biased region" description="Pro residues" evidence="1">
    <location>
        <begin position="42"/>
        <end position="51"/>
    </location>
</feature>
<dbReference type="AlphaFoldDB" id="A0A8J2LJE9"/>
<protein>
    <submittedName>
        <fullName evidence="2">Uncharacterized protein</fullName>
    </submittedName>
</protein>
<dbReference type="EMBL" id="CAJVCH010532016">
    <property type="protein sequence ID" value="CAG7824209.1"/>
    <property type="molecule type" value="Genomic_DNA"/>
</dbReference>
<evidence type="ECO:0000313" key="2">
    <source>
        <dbReference type="EMBL" id="CAG7824209.1"/>
    </source>
</evidence>
<organism evidence="2 3">
    <name type="scientific">Allacma fusca</name>
    <dbReference type="NCBI Taxonomy" id="39272"/>
    <lineage>
        <taxon>Eukaryota</taxon>
        <taxon>Metazoa</taxon>
        <taxon>Ecdysozoa</taxon>
        <taxon>Arthropoda</taxon>
        <taxon>Hexapoda</taxon>
        <taxon>Collembola</taxon>
        <taxon>Symphypleona</taxon>
        <taxon>Sminthuridae</taxon>
        <taxon>Allacma</taxon>
    </lineage>
</organism>